<proteinExistence type="predicted"/>
<dbReference type="Proteomes" id="UP000248706">
    <property type="component" value="Unassembled WGS sequence"/>
</dbReference>
<reference evidence="2 3" key="1">
    <citation type="submission" date="2016-08" db="EMBL/GenBank/DDBJ databases">
        <title>Analysis of Carbohydrate Active Enzymes in Thermogemmatispora T81 Reveals Carbohydrate Degradation Ability.</title>
        <authorList>
            <person name="Tomazini A."/>
            <person name="Lal S."/>
            <person name="Stott M."/>
            <person name="Henrissat B."/>
            <person name="Polikarpov I."/>
            <person name="Sparling R."/>
            <person name="Levin D.B."/>
        </authorList>
    </citation>
    <scope>NUCLEOTIDE SEQUENCE [LARGE SCALE GENOMIC DNA]</scope>
    <source>
        <strain evidence="2 3">T81</strain>
    </source>
</reference>
<dbReference type="AlphaFoldDB" id="A0A328VKQ5"/>
<comment type="caution">
    <text evidence="2">The sequence shown here is derived from an EMBL/GenBank/DDBJ whole genome shotgun (WGS) entry which is preliminary data.</text>
</comment>
<dbReference type="Pfam" id="PF13443">
    <property type="entry name" value="HTH_26"/>
    <property type="match status" value="1"/>
</dbReference>
<gene>
    <name evidence="2" type="ORF">A4R35_22235</name>
</gene>
<feature type="domain" description="HTH cro/C1-type" evidence="1">
    <location>
        <begin position="4"/>
        <end position="51"/>
    </location>
</feature>
<dbReference type="InterPro" id="IPR010982">
    <property type="entry name" value="Lambda_DNA-bd_dom_sf"/>
</dbReference>
<dbReference type="GO" id="GO:0003677">
    <property type="term" value="F:DNA binding"/>
    <property type="evidence" value="ECO:0007669"/>
    <property type="project" value="InterPro"/>
</dbReference>
<protein>
    <recommendedName>
        <fullName evidence="1">HTH cro/C1-type domain-containing protein</fullName>
    </recommendedName>
</protein>
<name>A0A328VKQ5_9CHLR</name>
<evidence type="ECO:0000313" key="2">
    <source>
        <dbReference type="EMBL" id="RAQ98276.1"/>
    </source>
</evidence>
<keyword evidence="3" id="KW-1185">Reference proteome</keyword>
<accession>A0A328VKQ5</accession>
<dbReference type="SUPFAM" id="SSF47413">
    <property type="entry name" value="lambda repressor-like DNA-binding domains"/>
    <property type="match status" value="1"/>
</dbReference>
<evidence type="ECO:0000259" key="1">
    <source>
        <dbReference type="Pfam" id="PF13443"/>
    </source>
</evidence>
<evidence type="ECO:0000313" key="3">
    <source>
        <dbReference type="Proteomes" id="UP000248706"/>
    </source>
</evidence>
<dbReference type="InterPro" id="IPR001387">
    <property type="entry name" value="Cro/C1-type_HTH"/>
</dbReference>
<sequence>MPTLDDLIAEAALRKTELARETGIAPATITRISHGGPTTRVTVNKILKVLERHLGRRIEIEHVDGLNITK</sequence>
<dbReference type="RefSeq" id="WP_170293138.1">
    <property type="nucleotide sequence ID" value="NZ_MCIF01000002.1"/>
</dbReference>
<organism evidence="2 3">
    <name type="scientific">Thermogemmatispora tikiterensis</name>
    <dbReference type="NCBI Taxonomy" id="1825093"/>
    <lineage>
        <taxon>Bacteria</taxon>
        <taxon>Bacillati</taxon>
        <taxon>Chloroflexota</taxon>
        <taxon>Ktedonobacteria</taxon>
        <taxon>Thermogemmatisporales</taxon>
        <taxon>Thermogemmatisporaceae</taxon>
        <taxon>Thermogemmatispora</taxon>
    </lineage>
</organism>
<dbReference type="EMBL" id="MCIF01000002">
    <property type="protein sequence ID" value="RAQ98276.1"/>
    <property type="molecule type" value="Genomic_DNA"/>
</dbReference>